<name>A0ABN2CP26_9ACTN</name>
<accession>A0ABN2CP26</accession>
<protein>
    <submittedName>
        <fullName evidence="1">Uncharacterized protein</fullName>
    </submittedName>
</protein>
<comment type="caution">
    <text evidence="1">The sequence shown here is derived from an EMBL/GenBank/DDBJ whole genome shotgun (WGS) entry which is preliminary data.</text>
</comment>
<gene>
    <name evidence="1" type="ORF">GCM10009804_17340</name>
</gene>
<evidence type="ECO:0000313" key="1">
    <source>
        <dbReference type="EMBL" id="GAA1561031.1"/>
    </source>
</evidence>
<dbReference type="Proteomes" id="UP001501705">
    <property type="component" value="Unassembled WGS sequence"/>
</dbReference>
<organism evidence="1 2">
    <name type="scientific">Kribbella hippodromi</name>
    <dbReference type="NCBI Taxonomy" id="434347"/>
    <lineage>
        <taxon>Bacteria</taxon>
        <taxon>Bacillati</taxon>
        <taxon>Actinomycetota</taxon>
        <taxon>Actinomycetes</taxon>
        <taxon>Propionibacteriales</taxon>
        <taxon>Kribbellaceae</taxon>
        <taxon>Kribbella</taxon>
    </lineage>
</organism>
<keyword evidence="2" id="KW-1185">Reference proteome</keyword>
<sequence length="42" mass="4360">MVVTAVVPELTGPLVVVRVPVGFVAPRRVVLVAVELLAVPVV</sequence>
<reference evidence="1 2" key="1">
    <citation type="journal article" date="2019" name="Int. J. Syst. Evol. Microbiol.">
        <title>The Global Catalogue of Microorganisms (GCM) 10K type strain sequencing project: providing services to taxonomists for standard genome sequencing and annotation.</title>
        <authorList>
            <consortium name="The Broad Institute Genomics Platform"/>
            <consortium name="The Broad Institute Genome Sequencing Center for Infectious Disease"/>
            <person name="Wu L."/>
            <person name="Ma J."/>
        </authorList>
    </citation>
    <scope>NUCLEOTIDE SEQUENCE [LARGE SCALE GENOMIC DNA]</scope>
    <source>
        <strain evidence="1 2">JCM 15572</strain>
    </source>
</reference>
<dbReference type="EMBL" id="BAAAPH010000004">
    <property type="protein sequence ID" value="GAA1561031.1"/>
    <property type="molecule type" value="Genomic_DNA"/>
</dbReference>
<proteinExistence type="predicted"/>
<evidence type="ECO:0000313" key="2">
    <source>
        <dbReference type="Proteomes" id="UP001501705"/>
    </source>
</evidence>